<proteinExistence type="predicted"/>
<protein>
    <submittedName>
        <fullName evidence="2">Uncharacterized protein</fullName>
    </submittedName>
</protein>
<evidence type="ECO:0000256" key="1">
    <source>
        <dbReference type="SAM" id="MobiDB-lite"/>
    </source>
</evidence>
<dbReference type="EMBL" id="VOIH02000007">
    <property type="protein sequence ID" value="KAF3443020.1"/>
    <property type="molecule type" value="Genomic_DNA"/>
</dbReference>
<reference evidence="2" key="1">
    <citation type="submission" date="2020-03" db="EMBL/GenBank/DDBJ databases">
        <title>A high-quality chromosome-level genome assembly of a woody plant with both climbing and erect habits, Rhamnella rubrinervis.</title>
        <authorList>
            <person name="Lu Z."/>
            <person name="Yang Y."/>
            <person name="Zhu X."/>
            <person name="Sun Y."/>
        </authorList>
    </citation>
    <scope>NUCLEOTIDE SEQUENCE</scope>
    <source>
        <strain evidence="2">BYM</strain>
        <tissue evidence="2">Leaf</tissue>
    </source>
</reference>
<name>A0A8K0GZR5_9ROSA</name>
<organism evidence="2 3">
    <name type="scientific">Rhamnella rubrinervis</name>
    <dbReference type="NCBI Taxonomy" id="2594499"/>
    <lineage>
        <taxon>Eukaryota</taxon>
        <taxon>Viridiplantae</taxon>
        <taxon>Streptophyta</taxon>
        <taxon>Embryophyta</taxon>
        <taxon>Tracheophyta</taxon>
        <taxon>Spermatophyta</taxon>
        <taxon>Magnoliopsida</taxon>
        <taxon>eudicotyledons</taxon>
        <taxon>Gunneridae</taxon>
        <taxon>Pentapetalae</taxon>
        <taxon>rosids</taxon>
        <taxon>fabids</taxon>
        <taxon>Rosales</taxon>
        <taxon>Rhamnaceae</taxon>
        <taxon>rhamnoid group</taxon>
        <taxon>Rhamneae</taxon>
        <taxon>Rhamnella</taxon>
    </lineage>
</organism>
<keyword evidence="3" id="KW-1185">Reference proteome</keyword>
<evidence type="ECO:0000313" key="3">
    <source>
        <dbReference type="Proteomes" id="UP000796880"/>
    </source>
</evidence>
<sequence length="516" mass="57670">MARIIENSISFEPFGFGLAVSLSTVMVMAAWEPGYPASRVRSQRSSRRIGLGRVDLSFPDLLRRDLSSWTLGQVLGFEFAVNRGIESVSLIAIHGFELGFGGFELACGFLVREPDRPRLSLQQLVAENARGMSAPQTNGGAPPSFAAVVRGNDSTTGSSYAASVLSVGNIGIPRFFSILQRTSGGLSDDSKRVPPMAKPSSGKDDSKAPTQIRSQASSSAGYKSWPILVQTLKILIDLHFYEVKCMLDDFLSGMGVVFPRSKNLRRFGTSCRFYDHPVIIGDFNAILKRMSFLHPGRLGPGYVQSKLDSLSRLDSCLEVWDSACCTLAKRIPIITHRIKSSKIVKHALRWNGCLGNIHNKITLAKEKLLSVQNIIGTEGFTEERLAEEAAAQVSLDEALLFKETMLRDQCRVKWLRIGDRELQGINISDEATIRSHIVDYYRSLFSADESLKMDFRIRWDHSEAPMDENSNLTGRLFEEVRHALFNPTRPKAPTMAFRVLSFRFFGTLFIPMWWMR</sequence>
<dbReference type="Proteomes" id="UP000796880">
    <property type="component" value="Unassembled WGS sequence"/>
</dbReference>
<gene>
    <name evidence="2" type="ORF">FNV43_RR16941</name>
</gene>
<comment type="caution">
    <text evidence="2">The sequence shown here is derived from an EMBL/GenBank/DDBJ whole genome shotgun (WGS) entry which is preliminary data.</text>
</comment>
<accession>A0A8K0GZR5</accession>
<feature type="region of interest" description="Disordered" evidence="1">
    <location>
        <begin position="183"/>
        <end position="215"/>
    </location>
</feature>
<dbReference type="OrthoDB" id="1194645at2759"/>
<evidence type="ECO:0000313" key="2">
    <source>
        <dbReference type="EMBL" id="KAF3443020.1"/>
    </source>
</evidence>
<dbReference type="AlphaFoldDB" id="A0A8K0GZR5"/>